<dbReference type="Proteomes" id="UP000682782">
    <property type="component" value="Chromosome"/>
</dbReference>
<evidence type="ECO:0000313" key="1">
    <source>
        <dbReference type="EMBL" id="QUC67343.1"/>
    </source>
</evidence>
<evidence type="ECO:0000313" key="2">
    <source>
        <dbReference type="Proteomes" id="UP000682782"/>
    </source>
</evidence>
<protein>
    <submittedName>
        <fullName evidence="1">Energy-coupled thiamine transporter ThiT</fullName>
    </submittedName>
</protein>
<sequence length="194" mass="21793">MNKNLTRKLTESAIMIALGTVLSLLKIDLPFGGGVTIASMLPVVLISHRWGWKWGVPTAFVYSAIQLLLGLDNVGYAANFIMAVGVILLDYIIAYTAIGFSGLFDTVLGKTRKSLAVGIVVTFVLRFICHLISGAWIWGVWMPESFMNMTMTNPWIYSFLYNGWYMLAELVVTMVIAMLIYQPLARFIRREDIR</sequence>
<gene>
    <name evidence="1" type="ORF">JYE49_01135</name>
</gene>
<name>A0AC61NLI2_9FIRM</name>
<keyword evidence="2" id="KW-1185">Reference proteome</keyword>
<organism evidence="1 2">
    <name type="scientific">Aristaeella hokkaidonensis</name>
    <dbReference type="NCBI Taxonomy" id="3046382"/>
    <lineage>
        <taxon>Bacteria</taxon>
        <taxon>Bacillati</taxon>
        <taxon>Bacillota</taxon>
        <taxon>Clostridia</taxon>
        <taxon>Eubacteriales</taxon>
        <taxon>Aristaeellaceae</taxon>
        <taxon>Aristaeella</taxon>
    </lineage>
</organism>
<proteinExistence type="predicted"/>
<dbReference type="EMBL" id="CP068393">
    <property type="protein sequence ID" value="QUC67343.1"/>
    <property type="molecule type" value="Genomic_DNA"/>
</dbReference>
<accession>A0AC61NLI2</accession>
<reference evidence="1" key="1">
    <citation type="submission" date="2021-01" db="EMBL/GenBank/DDBJ databases">
        <title>Complete genome sequence of Clostridiales bacterium R-7.</title>
        <authorList>
            <person name="Mahoney-Kurpe S.C."/>
            <person name="Palevich N."/>
            <person name="Koike S."/>
            <person name="Moon C.D."/>
            <person name="Attwood G.T."/>
        </authorList>
    </citation>
    <scope>NUCLEOTIDE SEQUENCE</scope>
    <source>
        <strain evidence="1">R-7</strain>
    </source>
</reference>